<keyword evidence="3" id="KW-0804">Transcription</keyword>
<evidence type="ECO:0000313" key="6">
    <source>
        <dbReference type="Proteomes" id="UP000093898"/>
    </source>
</evidence>
<dbReference type="Pfam" id="PF14525">
    <property type="entry name" value="AraC_binding_2"/>
    <property type="match status" value="1"/>
</dbReference>
<dbReference type="InterPro" id="IPR050204">
    <property type="entry name" value="AraC_XylS_family_regulators"/>
</dbReference>
<protein>
    <submittedName>
        <fullName evidence="5">AraC family transcriptional regulator</fullName>
    </submittedName>
</protein>
<gene>
    <name evidence="5" type="ORF">A5630_20780</name>
</gene>
<name>A0A1A3H2M9_MYCMU</name>
<evidence type="ECO:0000313" key="5">
    <source>
        <dbReference type="EMBL" id="OBJ42547.1"/>
    </source>
</evidence>
<dbReference type="GO" id="GO:0043565">
    <property type="term" value="F:sequence-specific DNA binding"/>
    <property type="evidence" value="ECO:0007669"/>
    <property type="project" value="InterPro"/>
</dbReference>
<reference evidence="5 6" key="1">
    <citation type="submission" date="2016-06" db="EMBL/GenBank/DDBJ databases">
        <authorList>
            <person name="Kjaerup R.B."/>
            <person name="Dalgaard T.S."/>
            <person name="Juul-Madsen H.R."/>
        </authorList>
    </citation>
    <scope>NUCLEOTIDE SEQUENCE [LARGE SCALE GENOMIC DNA]</scope>
    <source>
        <strain evidence="5 6">1127319.6</strain>
    </source>
</reference>
<dbReference type="Pfam" id="PF12833">
    <property type="entry name" value="HTH_18"/>
    <property type="match status" value="1"/>
</dbReference>
<dbReference type="PANTHER" id="PTHR46796">
    <property type="entry name" value="HTH-TYPE TRANSCRIPTIONAL ACTIVATOR RHAS-RELATED"/>
    <property type="match status" value="1"/>
</dbReference>
<sequence length="337" mass="37051">MPYWSTSELKADEQISYWREVVCEAFTPLAPRRDRTHLDSSLNPEGMPGWVSTDELVTINAARIASCTQLITHGSSEVRRAPLDALFVNLQLDGSCVGEQDGRQCRVLPGELAIFDTVRPYSLEFAEPEDIPGSWRVLSFRVPREQWYSTVELHDATAVSIDTNDGVGKVIAAMMSNLWSDRSRQDAATTRTLEQAFIDVLGAAVASCIGRAGMSEDDRRDAALLRMLRTHIRATIPSGRVTAEAAAKAAAISTRTLHRLFEATGTTFSACVRQERMMGAVRELRNAPLTVTLSAIAAHWGFYDSSHMTRAFQDTFGCTPSSYRTDTATPAQDDSPG</sequence>
<dbReference type="GO" id="GO:0003700">
    <property type="term" value="F:DNA-binding transcription factor activity"/>
    <property type="evidence" value="ECO:0007669"/>
    <property type="project" value="InterPro"/>
</dbReference>
<evidence type="ECO:0000256" key="1">
    <source>
        <dbReference type="ARBA" id="ARBA00023015"/>
    </source>
</evidence>
<evidence type="ECO:0000256" key="3">
    <source>
        <dbReference type="ARBA" id="ARBA00023163"/>
    </source>
</evidence>
<dbReference type="Proteomes" id="UP000093898">
    <property type="component" value="Unassembled WGS sequence"/>
</dbReference>
<dbReference type="SUPFAM" id="SSF46689">
    <property type="entry name" value="Homeodomain-like"/>
    <property type="match status" value="1"/>
</dbReference>
<evidence type="ECO:0000259" key="4">
    <source>
        <dbReference type="PROSITE" id="PS01124"/>
    </source>
</evidence>
<evidence type="ECO:0000256" key="2">
    <source>
        <dbReference type="ARBA" id="ARBA00023125"/>
    </source>
</evidence>
<dbReference type="PANTHER" id="PTHR46796:SF6">
    <property type="entry name" value="ARAC SUBFAMILY"/>
    <property type="match status" value="1"/>
</dbReference>
<dbReference type="RefSeq" id="WP_064980770.1">
    <property type="nucleotide sequence ID" value="NZ_LZLC01000099.1"/>
</dbReference>
<organism evidence="5 6">
    <name type="scientific">Mycolicibacterium mucogenicum</name>
    <name type="common">Mycobacterium mucogenicum</name>
    <dbReference type="NCBI Taxonomy" id="56689"/>
    <lineage>
        <taxon>Bacteria</taxon>
        <taxon>Bacillati</taxon>
        <taxon>Actinomycetota</taxon>
        <taxon>Actinomycetes</taxon>
        <taxon>Mycobacteriales</taxon>
        <taxon>Mycobacteriaceae</taxon>
        <taxon>Mycolicibacterium</taxon>
    </lineage>
</organism>
<dbReference type="SMART" id="SM00342">
    <property type="entry name" value="HTH_ARAC"/>
    <property type="match status" value="1"/>
</dbReference>
<dbReference type="EMBL" id="LZLC01000099">
    <property type="protein sequence ID" value="OBJ42547.1"/>
    <property type="molecule type" value="Genomic_DNA"/>
</dbReference>
<keyword evidence="1" id="KW-0805">Transcription regulation</keyword>
<dbReference type="AlphaFoldDB" id="A0A1A3H2M9"/>
<dbReference type="Gene3D" id="1.10.10.60">
    <property type="entry name" value="Homeodomain-like"/>
    <property type="match status" value="1"/>
</dbReference>
<dbReference type="InterPro" id="IPR018060">
    <property type="entry name" value="HTH_AraC"/>
</dbReference>
<dbReference type="InterPro" id="IPR009057">
    <property type="entry name" value="Homeodomain-like_sf"/>
</dbReference>
<feature type="domain" description="HTH araC/xylS-type" evidence="4">
    <location>
        <begin position="222"/>
        <end position="326"/>
    </location>
</feature>
<comment type="caution">
    <text evidence="5">The sequence shown here is derived from an EMBL/GenBank/DDBJ whole genome shotgun (WGS) entry which is preliminary data.</text>
</comment>
<dbReference type="InterPro" id="IPR035418">
    <property type="entry name" value="AraC-bd_2"/>
</dbReference>
<accession>A0A1A3H2M9</accession>
<keyword evidence="2" id="KW-0238">DNA-binding</keyword>
<dbReference type="PROSITE" id="PS01124">
    <property type="entry name" value="HTH_ARAC_FAMILY_2"/>
    <property type="match status" value="1"/>
</dbReference>
<proteinExistence type="predicted"/>